<dbReference type="RefSeq" id="WP_145069095.1">
    <property type="nucleotide sequence ID" value="NZ_CP036287.1"/>
</dbReference>
<proteinExistence type="predicted"/>
<dbReference type="Pfam" id="PF13598">
    <property type="entry name" value="DUF4139"/>
    <property type="match status" value="1"/>
</dbReference>
<evidence type="ECO:0000313" key="6">
    <source>
        <dbReference type="Proteomes" id="UP000316921"/>
    </source>
</evidence>
<feature type="domain" description="DUF4140" evidence="4">
    <location>
        <begin position="82"/>
        <end position="171"/>
    </location>
</feature>
<dbReference type="PANTHER" id="PTHR31005">
    <property type="entry name" value="DUF4139 DOMAIN-CONTAINING PROTEIN"/>
    <property type="match status" value="1"/>
</dbReference>
<feature type="coiled-coil region" evidence="1">
    <location>
        <begin position="210"/>
        <end position="237"/>
    </location>
</feature>
<organism evidence="5 6">
    <name type="scientific">Engelhardtia mirabilis</name>
    <dbReference type="NCBI Taxonomy" id="2528011"/>
    <lineage>
        <taxon>Bacteria</taxon>
        <taxon>Pseudomonadati</taxon>
        <taxon>Planctomycetota</taxon>
        <taxon>Planctomycetia</taxon>
        <taxon>Planctomycetia incertae sedis</taxon>
        <taxon>Engelhardtia</taxon>
    </lineage>
</organism>
<protein>
    <recommendedName>
        <fullName evidence="7">DUF4139 domain-containing protein</fullName>
    </recommendedName>
</protein>
<keyword evidence="2" id="KW-0732">Signal</keyword>
<accession>A0A518BQU2</accession>
<dbReference type="NCBIfam" id="TIGR02231">
    <property type="entry name" value="mucoidy inhibitor MuiA family protein"/>
    <property type="match status" value="1"/>
</dbReference>
<evidence type="ECO:0000256" key="2">
    <source>
        <dbReference type="SAM" id="SignalP"/>
    </source>
</evidence>
<dbReference type="Pfam" id="PF13600">
    <property type="entry name" value="DUF4140"/>
    <property type="match status" value="1"/>
</dbReference>
<keyword evidence="1" id="KW-0175">Coiled coil</keyword>
<feature type="domain" description="DUF4139" evidence="3">
    <location>
        <begin position="267"/>
        <end position="579"/>
    </location>
</feature>
<sequence precursor="true">MHPSRPAALFLALPLLAPVLAAQDSMEQALQDLIARHQQAAIPQGSTIIPHVTVQDPSEQFGQPRITLLTSTAEVASTIDEVTVYPDSARVRRVAQRPGGATEVFLRGLPAGLDESSLRVRVAQAELVEFELLAEHREALPDARLEQLRAELEALRAEIGDAAGTLDVVRAIDAHLRRELSDGLGGEGGPTGAERVEDWRETLPFLRSELERLGGERRELEGRLDDLRRREAALDRQLGDLGRGGAAVRDLRLELVETMIGGGEIVVEYMVPGARWTPVYDLRSSQALDTVELVYRARVWQSSGEDWSDVAMVLSTAEPRRGAQGPQPAPRWLSLGGDGYDRAFLGQLEGLGYLDAEVAVARMAVPQAEASVESAGLHLRYRLPQRETIESRPEPTTVLVGRRELDVAVERYCVPALDETVWVRGRATNGTGWTLLPGQVGIHVGDEYLGTARLPRVVDGAEFDLALGLDPSLTVERVLLDENLEQPGLFGSKVTRTESWMVRVANASGEPREVLLYEAVPRANDERIEVRFDRTTPAPLTGERFDRLRDEQGVATFRLEVPAGGEAQAHWRLRVAWPKGQGLTGM</sequence>
<name>A0A518BQU2_9BACT</name>
<dbReference type="InterPro" id="IPR011935">
    <property type="entry name" value="CHP02231"/>
</dbReference>
<dbReference type="InterPro" id="IPR037291">
    <property type="entry name" value="DUF4139"/>
</dbReference>
<evidence type="ECO:0008006" key="7">
    <source>
        <dbReference type="Google" id="ProtNLM"/>
    </source>
</evidence>
<dbReference type="AlphaFoldDB" id="A0A518BQU2"/>
<feature type="signal peptide" evidence="2">
    <location>
        <begin position="1"/>
        <end position="21"/>
    </location>
</feature>
<gene>
    <name evidence="5" type="ORF">Pla133_44290</name>
</gene>
<evidence type="ECO:0000259" key="3">
    <source>
        <dbReference type="Pfam" id="PF13598"/>
    </source>
</evidence>
<dbReference type="Proteomes" id="UP000316921">
    <property type="component" value="Chromosome"/>
</dbReference>
<dbReference type="KEGG" id="pbap:Pla133_44290"/>
<dbReference type="PANTHER" id="PTHR31005:SF8">
    <property type="entry name" value="DUF4139 DOMAIN-CONTAINING PROTEIN"/>
    <property type="match status" value="1"/>
</dbReference>
<evidence type="ECO:0000259" key="4">
    <source>
        <dbReference type="Pfam" id="PF13600"/>
    </source>
</evidence>
<dbReference type="InterPro" id="IPR025554">
    <property type="entry name" value="DUF4140"/>
</dbReference>
<evidence type="ECO:0000256" key="1">
    <source>
        <dbReference type="SAM" id="Coils"/>
    </source>
</evidence>
<feature type="chain" id="PRO_5021964646" description="DUF4139 domain-containing protein" evidence="2">
    <location>
        <begin position="22"/>
        <end position="586"/>
    </location>
</feature>
<reference evidence="5 6" key="1">
    <citation type="submission" date="2019-02" db="EMBL/GenBank/DDBJ databases">
        <title>Deep-cultivation of Planctomycetes and their phenomic and genomic characterization uncovers novel biology.</title>
        <authorList>
            <person name="Wiegand S."/>
            <person name="Jogler M."/>
            <person name="Boedeker C."/>
            <person name="Pinto D."/>
            <person name="Vollmers J."/>
            <person name="Rivas-Marin E."/>
            <person name="Kohn T."/>
            <person name="Peeters S.H."/>
            <person name="Heuer A."/>
            <person name="Rast P."/>
            <person name="Oberbeckmann S."/>
            <person name="Bunk B."/>
            <person name="Jeske O."/>
            <person name="Meyerdierks A."/>
            <person name="Storesund J.E."/>
            <person name="Kallscheuer N."/>
            <person name="Luecker S."/>
            <person name="Lage O.M."/>
            <person name="Pohl T."/>
            <person name="Merkel B.J."/>
            <person name="Hornburger P."/>
            <person name="Mueller R.-W."/>
            <person name="Bruemmer F."/>
            <person name="Labrenz M."/>
            <person name="Spormann A.M."/>
            <person name="Op den Camp H."/>
            <person name="Overmann J."/>
            <person name="Amann R."/>
            <person name="Jetten M.S.M."/>
            <person name="Mascher T."/>
            <person name="Medema M.H."/>
            <person name="Devos D.P."/>
            <person name="Kaster A.-K."/>
            <person name="Ovreas L."/>
            <person name="Rohde M."/>
            <person name="Galperin M.Y."/>
            <person name="Jogler C."/>
        </authorList>
    </citation>
    <scope>NUCLEOTIDE SEQUENCE [LARGE SCALE GENOMIC DNA]</scope>
    <source>
        <strain evidence="5 6">Pla133</strain>
    </source>
</reference>
<keyword evidence="6" id="KW-1185">Reference proteome</keyword>
<dbReference type="EMBL" id="CP036287">
    <property type="protein sequence ID" value="QDU69310.1"/>
    <property type="molecule type" value="Genomic_DNA"/>
</dbReference>
<evidence type="ECO:0000313" key="5">
    <source>
        <dbReference type="EMBL" id="QDU69310.1"/>
    </source>
</evidence>